<dbReference type="Proteomes" id="UP000000429">
    <property type="component" value="Chromosome"/>
</dbReference>
<proteinExistence type="predicted"/>
<reference evidence="1 2" key="1">
    <citation type="journal article" date="1997" name="Nature">
        <title>The complete genome sequence of the gastric pathogen Helicobacter pylori.</title>
        <authorList>
            <person name="Tomb J.-F."/>
            <person name="White O."/>
            <person name="Kerlavage A.R."/>
            <person name="Clayton R.A."/>
            <person name="Sutton G.G."/>
            <person name="Fleischmann R.D."/>
            <person name="Ketchum K.A."/>
            <person name="Klenk H.P."/>
            <person name="Gill S."/>
            <person name="Dougherty B.A."/>
            <person name="Nelson K."/>
            <person name="Quackenbush J."/>
            <person name="Zhou L."/>
            <person name="Kirkness E.F."/>
            <person name="Peterson S."/>
            <person name="Loftus B."/>
            <person name="Richardson D."/>
            <person name="Dodson R."/>
            <person name="Khalak H.G."/>
            <person name="Glodek A."/>
            <person name="McKenney K."/>
            <person name="Fitzegerald L.M."/>
            <person name="Lee N."/>
            <person name="Adams M.D."/>
            <person name="Hickey E.K."/>
            <person name="Berg D.E."/>
            <person name="Gocayne J.D."/>
            <person name="Utterback T.R."/>
            <person name="Peterson J.D."/>
            <person name="Kelley J.M."/>
            <person name="Karp P.D."/>
            <person name="Smith H.O."/>
            <person name="Fraser C.M."/>
            <person name="Venter J.C."/>
        </authorList>
    </citation>
    <scope>NUCLEOTIDE SEQUENCE [LARGE SCALE GENOMIC DNA]</scope>
    <source>
        <strain evidence="2">ATCC 700392 / 26695</strain>
    </source>
</reference>
<evidence type="ECO:0000313" key="2">
    <source>
        <dbReference type="Proteomes" id="UP000000429"/>
    </source>
</evidence>
<dbReference type="PIR" id="H64642">
    <property type="entry name" value="H64642"/>
</dbReference>
<dbReference type="KEGG" id="heo:C694_05075"/>
<organism evidence="1 2">
    <name type="scientific">Helicobacter pylori (strain ATCC 700392 / 26695)</name>
    <name type="common">Campylobacter pylori</name>
    <dbReference type="NCBI Taxonomy" id="85962"/>
    <lineage>
        <taxon>Bacteria</taxon>
        <taxon>Pseudomonadati</taxon>
        <taxon>Campylobacterota</taxon>
        <taxon>Epsilonproteobacteria</taxon>
        <taxon>Campylobacterales</taxon>
        <taxon>Helicobacteraceae</taxon>
        <taxon>Helicobacter</taxon>
    </lineage>
</organism>
<protein>
    <submittedName>
        <fullName evidence="1">Uncharacterized protein</fullName>
    </submittedName>
</protein>
<dbReference type="PATRIC" id="fig|85962.47.peg.1056"/>
<accession>O25634</accession>
<dbReference type="AlphaFoldDB" id="O25634"/>
<evidence type="ECO:0000313" key="1">
    <source>
        <dbReference type="EMBL" id="AAD08041.1"/>
    </source>
</evidence>
<dbReference type="STRING" id="85962.HP_0984"/>
<keyword evidence="2" id="KW-1185">Reference proteome</keyword>
<dbReference type="PaxDb" id="85962-C694_05075"/>
<name>O25634_HELPY</name>
<gene>
    <name evidence="1" type="ordered locus">HP_0984</name>
</gene>
<dbReference type="InParanoid" id="O25634"/>
<dbReference type="EnsemblBacteria" id="AAD08041">
    <property type="protein sequence ID" value="AAD08041"/>
    <property type="gene ID" value="HP_0984"/>
</dbReference>
<sequence length="35" mass="4377">MEKYNDKMKEVLNDELTYYLNKTIKEWVYNINYGL</sequence>
<dbReference type="EMBL" id="AE000511">
    <property type="protein sequence ID" value="AAD08041.1"/>
    <property type="molecule type" value="Genomic_DNA"/>
</dbReference>
<dbReference type="KEGG" id="hpy:HP_0984"/>